<keyword evidence="2" id="KW-1185">Reference proteome</keyword>
<dbReference type="AlphaFoldDB" id="A0A4Y2TWG5"/>
<gene>
    <name evidence="1" type="ORF">AVEN_72322_1</name>
</gene>
<sequence length="237" mass="26647">MQILSVLRDLGFALNSRQKVLPKPSSLSLLRHRFEPKPINIQFLLEIRIKTALQTRRLGGEYMQTILLFAETILYTGRSPSKTHISCFRVRVRQGVGLGLLHTQRVGSFAPIIEIVWLECFSSSSPLSAIVSSGKEGTIFYFFGSRGIMSKWTKQIYRQKDGPHNFQRKDLLDNEVTPGRLLPSNFHSTPAGKFELRLQTECTPGPYAIGTSVESDFLNMNRPVSSRGTCHQSSAAF</sequence>
<dbReference type="Proteomes" id="UP000499080">
    <property type="component" value="Unassembled WGS sequence"/>
</dbReference>
<evidence type="ECO:0000313" key="2">
    <source>
        <dbReference type="Proteomes" id="UP000499080"/>
    </source>
</evidence>
<accession>A0A4Y2TWG5</accession>
<comment type="caution">
    <text evidence="1">The sequence shown here is derived from an EMBL/GenBank/DDBJ whole genome shotgun (WGS) entry which is preliminary data.</text>
</comment>
<organism evidence="1 2">
    <name type="scientific">Araneus ventricosus</name>
    <name type="common">Orbweaver spider</name>
    <name type="synonym">Epeira ventricosa</name>
    <dbReference type="NCBI Taxonomy" id="182803"/>
    <lineage>
        <taxon>Eukaryota</taxon>
        <taxon>Metazoa</taxon>
        <taxon>Ecdysozoa</taxon>
        <taxon>Arthropoda</taxon>
        <taxon>Chelicerata</taxon>
        <taxon>Arachnida</taxon>
        <taxon>Araneae</taxon>
        <taxon>Araneomorphae</taxon>
        <taxon>Entelegynae</taxon>
        <taxon>Araneoidea</taxon>
        <taxon>Araneidae</taxon>
        <taxon>Araneus</taxon>
    </lineage>
</organism>
<name>A0A4Y2TWG5_ARAVE</name>
<evidence type="ECO:0000313" key="1">
    <source>
        <dbReference type="EMBL" id="GBO04989.1"/>
    </source>
</evidence>
<protein>
    <submittedName>
        <fullName evidence="1">Uncharacterized protein</fullName>
    </submittedName>
</protein>
<dbReference type="EMBL" id="BGPR01031764">
    <property type="protein sequence ID" value="GBO04989.1"/>
    <property type="molecule type" value="Genomic_DNA"/>
</dbReference>
<reference evidence="1 2" key="1">
    <citation type="journal article" date="2019" name="Sci. Rep.">
        <title>Orb-weaving spider Araneus ventricosus genome elucidates the spidroin gene catalogue.</title>
        <authorList>
            <person name="Kono N."/>
            <person name="Nakamura H."/>
            <person name="Ohtoshi R."/>
            <person name="Moran D.A.P."/>
            <person name="Shinohara A."/>
            <person name="Yoshida Y."/>
            <person name="Fujiwara M."/>
            <person name="Mori M."/>
            <person name="Tomita M."/>
            <person name="Arakawa K."/>
        </authorList>
    </citation>
    <scope>NUCLEOTIDE SEQUENCE [LARGE SCALE GENOMIC DNA]</scope>
</reference>
<proteinExistence type="predicted"/>